<evidence type="ECO:0000256" key="4">
    <source>
        <dbReference type="ARBA" id="ARBA00005189"/>
    </source>
</evidence>
<dbReference type="PANTHER" id="PTHR31650">
    <property type="entry name" value="O-ACYLTRANSFERASE (WSD1-LIKE) FAMILY PROTEIN"/>
    <property type="match status" value="1"/>
</dbReference>
<evidence type="ECO:0000256" key="3">
    <source>
        <dbReference type="ARBA" id="ARBA00004771"/>
    </source>
</evidence>
<dbReference type="Pfam" id="PF06974">
    <property type="entry name" value="WS_DGAT_C"/>
    <property type="match status" value="1"/>
</dbReference>
<evidence type="ECO:0000256" key="2">
    <source>
        <dbReference type="ARBA" id="ARBA00004586"/>
    </source>
</evidence>
<evidence type="ECO:0000313" key="13">
    <source>
        <dbReference type="EMBL" id="KAK4286151.1"/>
    </source>
</evidence>
<dbReference type="PANTHER" id="PTHR31650:SF29">
    <property type="entry name" value="O-ACYLTRANSFERASE WSD1-LIKE PROTEIN"/>
    <property type="match status" value="1"/>
</dbReference>
<evidence type="ECO:0000256" key="1">
    <source>
        <dbReference type="ARBA" id="ARBA00004162"/>
    </source>
</evidence>
<comment type="pathway">
    <text evidence="4">Lipid metabolism.</text>
</comment>
<keyword evidence="7" id="KW-0012">Acyltransferase</keyword>
<evidence type="ECO:0000313" key="14">
    <source>
        <dbReference type="Proteomes" id="UP001293593"/>
    </source>
</evidence>
<keyword evidence="14" id="KW-1185">Reference proteome</keyword>
<comment type="similarity">
    <text evidence="8">In the N-terminal section; belongs to the long-chain O-acyltransferase family.</text>
</comment>
<accession>A0AAE1NBE0</accession>
<comment type="catalytic activity">
    <reaction evidence="10">
        <text>an acyl-CoA + a 1,2-diacyl-sn-glycerol = a triacyl-sn-glycerol + CoA</text>
        <dbReference type="Rhea" id="RHEA:10868"/>
        <dbReference type="ChEBI" id="CHEBI:17815"/>
        <dbReference type="ChEBI" id="CHEBI:57287"/>
        <dbReference type="ChEBI" id="CHEBI:58342"/>
        <dbReference type="ChEBI" id="CHEBI:64615"/>
        <dbReference type="EC" id="2.3.1.20"/>
    </reaction>
</comment>
<evidence type="ECO:0000256" key="8">
    <source>
        <dbReference type="ARBA" id="ARBA00024360"/>
    </source>
</evidence>
<comment type="catalytic activity">
    <reaction evidence="9">
        <text>a long chain fatty alcohol + a fatty acyl-CoA = a long-chain alcohol wax ester + CoA</text>
        <dbReference type="Rhea" id="RHEA:38443"/>
        <dbReference type="ChEBI" id="CHEBI:17135"/>
        <dbReference type="ChEBI" id="CHEBI:57287"/>
        <dbReference type="ChEBI" id="CHEBI:77636"/>
        <dbReference type="ChEBI" id="CHEBI:235323"/>
        <dbReference type="EC" id="2.3.1.75"/>
    </reaction>
</comment>
<feature type="domain" description="O-acyltransferase WSD1-like N-terminal" evidence="11">
    <location>
        <begin position="66"/>
        <end position="247"/>
    </location>
</feature>
<organism evidence="13 14">
    <name type="scientific">Acacia crassicarpa</name>
    <name type="common">northern wattle</name>
    <dbReference type="NCBI Taxonomy" id="499986"/>
    <lineage>
        <taxon>Eukaryota</taxon>
        <taxon>Viridiplantae</taxon>
        <taxon>Streptophyta</taxon>
        <taxon>Embryophyta</taxon>
        <taxon>Tracheophyta</taxon>
        <taxon>Spermatophyta</taxon>
        <taxon>Magnoliopsida</taxon>
        <taxon>eudicotyledons</taxon>
        <taxon>Gunneridae</taxon>
        <taxon>Pentapetalae</taxon>
        <taxon>rosids</taxon>
        <taxon>fabids</taxon>
        <taxon>Fabales</taxon>
        <taxon>Fabaceae</taxon>
        <taxon>Caesalpinioideae</taxon>
        <taxon>mimosoid clade</taxon>
        <taxon>Acacieae</taxon>
        <taxon>Acacia</taxon>
    </lineage>
</organism>
<evidence type="ECO:0000256" key="6">
    <source>
        <dbReference type="ARBA" id="ARBA00022824"/>
    </source>
</evidence>
<dbReference type="Pfam" id="PF03007">
    <property type="entry name" value="WS_DGAT_cat"/>
    <property type="match status" value="1"/>
</dbReference>
<name>A0AAE1NBE0_9FABA</name>
<evidence type="ECO:0008006" key="15">
    <source>
        <dbReference type="Google" id="ProtNLM"/>
    </source>
</evidence>
<dbReference type="InterPro" id="IPR004255">
    <property type="entry name" value="O-acyltransferase_WSD1_N"/>
</dbReference>
<gene>
    <name evidence="13" type="ORF">QN277_002747</name>
</gene>
<dbReference type="GO" id="GO:0005789">
    <property type="term" value="C:endoplasmic reticulum membrane"/>
    <property type="evidence" value="ECO:0007669"/>
    <property type="project" value="UniProtKB-SubCell"/>
</dbReference>
<dbReference type="AlphaFoldDB" id="A0AAE1NBE0"/>
<dbReference type="Proteomes" id="UP001293593">
    <property type="component" value="Unassembled WGS sequence"/>
</dbReference>
<sequence length="465" mass="52592">MDDYLGEPLSPMAQCFDSSSLRTYILAVFEFEAAFPYDSLLSTLDTLLSFPRFNSILVRDKINGVKRWERVEVKLEDHIIQPTIPLDSMKCFSDYLSKISLEHLSYSKPLWQVHVINYSNSTTTIVFKVHHSIGDGFTFMGVILSCLKRAHDPSLPLTFPSLKSSNNNRSSHIGRLPCSLISTTFTGIKYFGWSLLKSTWFEDDTTPLRSGNKKVQLQPAVISSIIFPMDRIKDIKSKLEVTVNDVITGIIFLGIRLYMQDVDNNSRTKKCTLLTVLNTRNVQSYETAKDMRKSSEGKEKGSTAWGNQCSFMHVSVPKLKDTKTSDPLGFVWKVHHKMKKMKKLSLVYALLGMLMKMKHQFKGPEAVAKHMHKTMRNSSVLMSNMIGPLDQMAAANCPIKSFYFTLSGAPQSLAITVISYMGMLRVTTRTEEGFIDEKKLTSYLNDAFEIIHKAALDIPADKAKF</sequence>
<protein>
    <recommendedName>
        <fullName evidence="15">Diacylglycerol O-acyltransferase</fullName>
    </recommendedName>
</protein>
<evidence type="ECO:0000259" key="12">
    <source>
        <dbReference type="Pfam" id="PF06974"/>
    </source>
</evidence>
<dbReference type="InterPro" id="IPR045034">
    <property type="entry name" value="O-acyltransferase_WSD1-like"/>
</dbReference>
<comment type="subcellular location">
    <subcellularLocation>
        <location evidence="1">Cell membrane</location>
        <topology evidence="1">Single-pass membrane protein</topology>
    </subcellularLocation>
    <subcellularLocation>
        <location evidence="2">Endoplasmic reticulum membrane</location>
    </subcellularLocation>
</comment>
<keyword evidence="6" id="KW-0256">Endoplasmic reticulum</keyword>
<evidence type="ECO:0000259" key="11">
    <source>
        <dbReference type="Pfam" id="PF03007"/>
    </source>
</evidence>
<dbReference type="GO" id="GO:0047196">
    <property type="term" value="F:long-chain-alcohol O-fatty-acyltransferase activity"/>
    <property type="evidence" value="ECO:0007669"/>
    <property type="project" value="UniProtKB-EC"/>
</dbReference>
<dbReference type="GO" id="GO:0019432">
    <property type="term" value="P:triglyceride biosynthetic process"/>
    <property type="evidence" value="ECO:0007669"/>
    <property type="project" value="TreeGrafter"/>
</dbReference>
<evidence type="ECO:0000256" key="7">
    <source>
        <dbReference type="ARBA" id="ARBA00023315"/>
    </source>
</evidence>
<dbReference type="InterPro" id="IPR009721">
    <property type="entry name" value="O-acyltransferase_WSD1_C"/>
</dbReference>
<keyword evidence="5" id="KW-0808">Transferase</keyword>
<reference evidence="13" key="1">
    <citation type="submission" date="2023-10" db="EMBL/GenBank/DDBJ databases">
        <title>Chromosome-level genome of the transformable northern wattle, Acacia crassicarpa.</title>
        <authorList>
            <person name="Massaro I."/>
            <person name="Sinha N.R."/>
            <person name="Poethig S."/>
            <person name="Leichty A.R."/>
        </authorList>
    </citation>
    <scope>NUCLEOTIDE SEQUENCE</scope>
    <source>
        <strain evidence="13">Acra3RX</strain>
        <tissue evidence="13">Leaf</tissue>
    </source>
</reference>
<evidence type="ECO:0000256" key="9">
    <source>
        <dbReference type="ARBA" id="ARBA00047604"/>
    </source>
</evidence>
<dbReference type="GO" id="GO:0005886">
    <property type="term" value="C:plasma membrane"/>
    <property type="evidence" value="ECO:0007669"/>
    <property type="project" value="UniProtKB-SubCell"/>
</dbReference>
<evidence type="ECO:0000256" key="10">
    <source>
        <dbReference type="ARBA" id="ARBA00048109"/>
    </source>
</evidence>
<evidence type="ECO:0000256" key="5">
    <source>
        <dbReference type="ARBA" id="ARBA00022679"/>
    </source>
</evidence>
<feature type="domain" description="O-acyltransferase WSD1 C-terminal" evidence="12">
    <location>
        <begin position="305"/>
        <end position="451"/>
    </location>
</feature>
<dbReference type="GO" id="GO:0004144">
    <property type="term" value="F:diacylglycerol O-acyltransferase activity"/>
    <property type="evidence" value="ECO:0007669"/>
    <property type="project" value="UniProtKB-EC"/>
</dbReference>
<comment type="pathway">
    <text evidence="3">Glycerolipid metabolism; triacylglycerol biosynthesis.</text>
</comment>
<proteinExistence type="inferred from homology"/>
<dbReference type="EMBL" id="JAWXYG010000001">
    <property type="protein sequence ID" value="KAK4286151.1"/>
    <property type="molecule type" value="Genomic_DNA"/>
</dbReference>
<comment type="caution">
    <text evidence="13">The sequence shown here is derived from an EMBL/GenBank/DDBJ whole genome shotgun (WGS) entry which is preliminary data.</text>
</comment>